<evidence type="ECO:0000313" key="1">
    <source>
        <dbReference type="EMBL" id="SDT34722.1"/>
    </source>
</evidence>
<accession>A0A1H1ZMQ4</accession>
<dbReference type="InterPro" id="IPR041662">
    <property type="entry name" value="SusD-like_2"/>
</dbReference>
<dbReference type="InterPro" id="IPR011990">
    <property type="entry name" value="TPR-like_helical_dom_sf"/>
</dbReference>
<name>A0A1H1ZMQ4_MUCMA</name>
<evidence type="ECO:0000313" key="2">
    <source>
        <dbReference type="Proteomes" id="UP000199679"/>
    </source>
</evidence>
<dbReference type="Pfam" id="PF12771">
    <property type="entry name" value="SusD-like_2"/>
    <property type="match status" value="1"/>
</dbReference>
<keyword evidence="2" id="KW-1185">Reference proteome</keyword>
<dbReference type="PROSITE" id="PS51257">
    <property type="entry name" value="PROKAR_LIPOPROTEIN"/>
    <property type="match status" value="1"/>
</dbReference>
<proteinExistence type="predicted"/>
<dbReference type="EMBL" id="LT629740">
    <property type="protein sequence ID" value="SDT34722.1"/>
    <property type="molecule type" value="Genomic_DNA"/>
</dbReference>
<dbReference type="RefSeq" id="WP_091374843.1">
    <property type="nucleotide sequence ID" value="NZ_LT629740.1"/>
</dbReference>
<dbReference type="STRING" id="652787.SAMN05216490_3165"/>
<protein>
    <submittedName>
        <fullName evidence="1">Starch-binding associating with outer membrane</fullName>
    </submittedName>
</protein>
<dbReference type="OrthoDB" id="9766256at2"/>
<dbReference type="AlphaFoldDB" id="A0A1H1ZMQ4"/>
<gene>
    <name evidence="1" type="ORF">SAMN05216490_3165</name>
</gene>
<sequence length="483" mass="52994">MKKIIFTLLTAMAISGCVKKDEYLNNDTKSATAVPASTLFSYAEKQLSDVLATSAYNVNIFRLTAQQWTETTAISESDYDLKLRNVPDGFWNAIYVNVLRNLYEADKLTQADATLSAAQKSNQLAQINILEVYAYAVLVNTFGNIPYTQAVDYTNTTPKYDDASQIYDSLLSRLDDALSKLNTTAPGFNTADLLFNGVNEISSWKKFGNTVKLKVGITLADVEPAKSKLAVEAAAPNALQSNADNVSFNYLTTTPNTNPLWVDQVQGHLIDYVAGATLVDLLNSLNDPRRPAYYTAIDTNANPQSSDVLVYKGGAIGKVNTYNKFSTFSNTIAQPNLPSLLADYSEVEFDLAEAIERGFNVGGTAQQHYINAITASITYWGGSATDISTYLANPKVAYATATGSYKLKIGTQKYISLYNRGYEAWTEIRRLGLVLPLPPNQTSYLNRFTYPITEQNVNQANYSQAAAAIGGDNIATKLFWDKN</sequence>
<dbReference type="Proteomes" id="UP000199679">
    <property type="component" value="Chromosome I"/>
</dbReference>
<dbReference type="SUPFAM" id="SSF48452">
    <property type="entry name" value="TPR-like"/>
    <property type="match status" value="1"/>
</dbReference>
<dbReference type="Gene3D" id="1.25.40.390">
    <property type="match status" value="1"/>
</dbReference>
<organism evidence="1 2">
    <name type="scientific">Mucilaginibacter mallensis</name>
    <dbReference type="NCBI Taxonomy" id="652787"/>
    <lineage>
        <taxon>Bacteria</taxon>
        <taxon>Pseudomonadati</taxon>
        <taxon>Bacteroidota</taxon>
        <taxon>Sphingobacteriia</taxon>
        <taxon>Sphingobacteriales</taxon>
        <taxon>Sphingobacteriaceae</taxon>
        <taxon>Mucilaginibacter</taxon>
    </lineage>
</organism>
<reference evidence="1 2" key="1">
    <citation type="submission" date="2016-10" db="EMBL/GenBank/DDBJ databases">
        <authorList>
            <person name="de Groot N.N."/>
        </authorList>
    </citation>
    <scope>NUCLEOTIDE SEQUENCE [LARGE SCALE GENOMIC DNA]</scope>
    <source>
        <strain evidence="1 2">MP1X4</strain>
    </source>
</reference>